<dbReference type="Proteomes" id="UP000473531">
    <property type="component" value="Unassembled WGS sequence"/>
</dbReference>
<dbReference type="EC" id="3.2.1.17" evidence="7"/>
<keyword evidence="6 7" id="KW-0326">Glycosidase</keyword>
<gene>
    <name evidence="8" type="ORF">GRI44_01620</name>
</gene>
<dbReference type="SUPFAM" id="SSF53955">
    <property type="entry name" value="Lysozyme-like"/>
    <property type="match status" value="1"/>
</dbReference>
<dbReference type="RefSeq" id="WP_160599648.1">
    <property type="nucleotide sequence ID" value="NZ_WTYU01000001.1"/>
</dbReference>
<dbReference type="PANTHER" id="PTHR38107:SF3">
    <property type="entry name" value="LYSOZYME RRRD-RELATED"/>
    <property type="match status" value="1"/>
</dbReference>
<proteinExistence type="inferred from homology"/>
<dbReference type="InterPro" id="IPR034690">
    <property type="entry name" value="Endolysin_T4_type"/>
</dbReference>
<dbReference type="EMBL" id="WTYU01000001">
    <property type="protein sequence ID" value="MXP13453.1"/>
    <property type="molecule type" value="Genomic_DNA"/>
</dbReference>
<dbReference type="GO" id="GO:0003796">
    <property type="term" value="F:lysozyme activity"/>
    <property type="evidence" value="ECO:0007669"/>
    <property type="project" value="UniProtKB-EC"/>
</dbReference>
<evidence type="ECO:0000256" key="4">
    <source>
        <dbReference type="ARBA" id="ARBA00022801"/>
    </source>
</evidence>
<reference evidence="8 9" key="1">
    <citation type="submission" date="2019-12" db="EMBL/GenBank/DDBJ databases">
        <title>Genomic-based taxomic classification of the family Erythrobacteraceae.</title>
        <authorList>
            <person name="Xu L."/>
        </authorList>
    </citation>
    <scope>NUCLEOTIDE SEQUENCE [LARGE SCALE GENOMIC DNA]</scope>
    <source>
        <strain evidence="8 9">KCTC 52259</strain>
    </source>
</reference>
<keyword evidence="5" id="KW-1035">Host cytoplasm</keyword>
<comment type="catalytic activity">
    <reaction evidence="1 7">
        <text>Hydrolysis of (1-&gt;4)-beta-linkages between N-acetylmuramic acid and N-acetyl-D-glucosamine residues in a peptidoglycan and between N-acetyl-D-glucosamine residues in chitodextrins.</text>
        <dbReference type="EC" id="3.2.1.17"/>
    </reaction>
</comment>
<dbReference type="Pfam" id="PF00959">
    <property type="entry name" value="Phage_lysozyme"/>
    <property type="match status" value="1"/>
</dbReference>
<evidence type="ECO:0000256" key="5">
    <source>
        <dbReference type="ARBA" id="ARBA00023200"/>
    </source>
</evidence>
<dbReference type="InterPro" id="IPR033907">
    <property type="entry name" value="Endolysin_autolysin"/>
</dbReference>
<evidence type="ECO:0000256" key="1">
    <source>
        <dbReference type="ARBA" id="ARBA00000632"/>
    </source>
</evidence>
<evidence type="ECO:0000313" key="8">
    <source>
        <dbReference type="EMBL" id="MXP13453.1"/>
    </source>
</evidence>
<dbReference type="InterPro" id="IPR023346">
    <property type="entry name" value="Lysozyme-like_dom_sf"/>
</dbReference>
<accession>A0A6L7GBV2</accession>
<dbReference type="CDD" id="cd00737">
    <property type="entry name" value="lyz_endolysin_autolysin"/>
    <property type="match status" value="1"/>
</dbReference>
<dbReference type="InterPro" id="IPR002196">
    <property type="entry name" value="Glyco_hydro_24"/>
</dbReference>
<dbReference type="PANTHER" id="PTHR38107">
    <property type="match status" value="1"/>
</dbReference>
<sequence>MDRKTIFDEVRRLLGRGFRPAEISALDAAISRASLPQGEPLPCPTSIGDAGIVLIKHFEGCAKVRPDGMVEAYPDPASGGAPFTIGWGATGADIAPGTIWTMEECDRRLETDLRRYSDDVRNALGDAATTQNQFDAMVSFHYNTGAIRRATLTRLHCAGNFSGAAKEFGRWNKAAGRVMAGLVRRRAAEAALYCQS</sequence>
<organism evidence="8 9">
    <name type="scientific">Allopontixanthobacter confluentis</name>
    <dbReference type="NCBI Taxonomy" id="1849021"/>
    <lineage>
        <taxon>Bacteria</taxon>
        <taxon>Pseudomonadati</taxon>
        <taxon>Pseudomonadota</taxon>
        <taxon>Alphaproteobacteria</taxon>
        <taxon>Sphingomonadales</taxon>
        <taxon>Erythrobacteraceae</taxon>
        <taxon>Allopontixanthobacter</taxon>
    </lineage>
</organism>
<comment type="caution">
    <text evidence="8">The sequence shown here is derived from an EMBL/GenBank/DDBJ whole genome shotgun (WGS) entry which is preliminary data.</text>
</comment>
<evidence type="ECO:0000256" key="6">
    <source>
        <dbReference type="ARBA" id="ARBA00023295"/>
    </source>
</evidence>
<dbReference type="HAMAP" id="MF_04110">
    <property type="entry name" value="ENDOLYSIN_T4"/>
    <property type="match status" value="1"/>
</dbReference>
<evidence type="ECO:0000256" key="7">
    <source>
        <dbReference type="RuleBase" id="RU003788"/>
    </source>
</evidence>
<keyword evidence="2 7" id="KW-0929">Antimicrobial</keyword>
<protein>
    <recommendedName>
        <fullName evidence="7">Lysozyme</fullName>
        <ecNumber evidence="7">3.2.1.17</ecNumber>
    </recommendedName>
</protein>
<comment type="similarity">
    <text evidence="7">Belongs to the glycosyl hydrolase 24 family.</text>
</comment>
<dbReference type="InterPro" id="IPR023347">
    <property type="entry name" value="Lysozyme_dom_sf"/>
</dbReference>
<keyword evidence="4 7" id="KW-0378">Hydrolase</keyword>
<dbReference type="GO" id="GO:0009253">
    <property type="term" value="P:peptidoglycan catabolic process"/>
    <property type="evidence" value="ECO:0007669"/>
    <property type="project" value="InterPro"/>
</dbReference>
<dbReference type="GO" id="GO:0016998">
    <property type="term" value="P:cell wall macromolecule catabolic process"/>
    <property type="evidence" value="ECO:0007669"/>
    <property type="project" value="InterPro"/>
</dbReference>
<dbReference type="Gene3D" id="1.10.530.40">
    <property type="match status" value="1"/>
</dbReference>
<dbReference type="GO" id="GO:0042742">
    <property type="term" value="P:defense response to bacterium"/>
    <property type="evidence" value="ECO:0007669"/>
    <property type="project" value="UniProtKB-KW"/>
</dbReference>
<evidence type="ECO:0000256" key="3">
    <source>
        <dbReference type="ARBA" id="ARBA00022638"/>
    </source>
</evidence>
<dbReference type="OrthoDB" id="5327667at2"/>
<evidence type="ECO:0000313" key="9">
    <source>
        <dbReference type="Proteomes" id="UP000473531"/>
    </source>
</evidence>
<dbReference type="GO" id="GO:0031640">
    <property type="term" value="P:killing of cells of another organism"/>
    <property type="evidence" value="ECO:0007669"/>
    <property type="project" value="UniProtKB-KW"/>
</dbReference>
<name>A0A6L7GBV2_9SPHN</name>
<dbReference type="InterPro" id="IPR051018">
    <property type="entry name" value="Bacteriophage_GH24"/>
</dbReference>
<keyword evidence="3 7" id="KW-0081">Bacteriolytic enzyme</keyword>
<keyword evidence="9" id="KW-1185">Reference proteome</keyword>
<dbReference type="AlphaFoldDB" id="A0A6L7GBV2"/>
<evidence type="ECO:0000256" key="2">
    <source>
        <dbReference type="ARBA" id="ARBA00022529"/>
    </source>
</evidence>